<accession>E4RQV7</accession>
<proteinExistence type="predicted"/>
<reference key="1">
    <citation type="submission" date="2010-11" db="EMBL/GenBank/DDBJ databases">
        <title>The complete genome of Leadbetterella byssophila DSM 17132.</title>
        <authorList>
            <consortium name="US DOE Joint Genome Institute (JGI-PGF)"/>
            <person name="Lucas S."/>
            <person name="Copeland A."/>
            <person name="Lapidus A."/>
            <person name="Glavina del Rio T."/>
            <person name="Dalin E."/>
            <person name="Tice H."/>
            <person name="Bruce D."/>
            <person name="Goodwin L."/>
            <person name="Pitluck S."/>
            <person name="Kyrpides N."/>
            <person name="Mavromatis K."/>
            <person name="Ivanova N."/>
            <person name="Teshima H."/>
            <person name="Brettin T."/>
            <person name="Detter J.C."/>
            <person name="Han C."/>
            <person name="Tapia R."/>
            <person name="Land M."/>
            <person name="Hauser L."/>
            <person name="Markowitz V."/>
            <person name="Cheng J.-F."/>
            <person name="Hugenholtz P."/>
            <person name="Woyke T."/>
            <person name="Wu D."/>
            <person name="Tindall B."/>
            <person name="Pomrenke H.G."/>
            <person name="Brambilla E."/>
            <person name="Klenk H.-P."/>
            <person name="Eisen J.A."/>
        </authorList>
    </citation>
    <scope>NUCLEOTIDE SEQUENCE [LARGE SCALE GENOMIC DNA]</scope>
    <source>
        <strain>DSM 17132</strain>
    </source>
</reference>
<dbReference type="EMBL" id="CP002305">
    <property type="protein sequence ID" value="ADQ18400.1"/>
    <property type="molecule type" value="Genomic_DNA"/>
</dbReference>
<dbReference type="OrthoDB" id="1118927at2"/>
<gene>
    <name evidence="1" type="ordered locus">Lbys_2738</name>
</gene>
<sequence>MKKLLFILFVACTACDSGEPVKHDDLTGTWEWVKTTGGFAGVNETPQDGEEVLLKIHANLTYERFRNDSLVKKGTYALSTGKSMLLQKDVKFVTFDNGVETFYEVKGQELNLTEDVYDGFNYAYKRK</sequence>
<dbReference type="Proteomes" id="UP000007435">
    <property type="component" value="Chromosome"/>
</dbReference>
<dbReference type="AlphaFoldDB" id="E4RQV7"/>
<evidence type="ECO:0008006" key="3">
    <source>
        <dbReference type="Google" id="ProtNLM"/>
    </source>
</evidence>
<reference evidence="1 2" key="2">
    <citation type="journal article" date="2011" name="Stand. Genomic Sci.">
        <title>Complete genome sequence of Leadbetterella byssophila type strain (4M15).</title>
        <authorList>
            <person name="Abt B."/>
            <person name="Teshima H."/>
            <person name="Lucas S."/>
            <person name="Lapidus A."/>
            <person name="Del Rio T.G."/>
            <person name="Nolan M."/>
            <person name="Tice H."/>
            <person name="Cheng J.F."/>
            <person name="Pitluck S."/>
            <person name="Liolios K."/>
            <person name="Pagani I."/>
            <person name="Ivanova N."/>
            <person name="Mavromatis K."/>
            <person name="Pati A."/>
            <person name="Tapia R."/>
            <person name="Han C."/>
            <person name="Goodwin L."/>
            <person name="Chen A."/>
            <person name="Palaniappan K."/>
            <person name="Land M."/>
            <person name="Hauser L."/>
            <person name="Chang Y.J."/>
            <person name="Jeffries C.D."/>
            <person name="Rohde M."/>
            <person name="Goker M."/>
            <person name="Tindall B.J."/>
            <person name="Detter J.C."/>
            <person name="Woyke T."/>
            <person name="Bristow J."/>
            <person name="Eisen J.A."/>
            <person name="Markowitz V."/>
            <person name="Hugenholtz P."/>
            <person name="Klenk H.P."/>
            <person name="Kyrpides N.C."/>
        </authorList>
    </citation>
    <scope>NUCLEOTIDE SEQUENCE [LARGE SCALE GENOMIC DNA]</scope>
    <source>
        <strain evidence="2">DSM 17132 / JCM 16389 / KACC 11308 / NBRC 106382 / 4M15</strain>
    </source>
</reference>
<name>E4RQV7_LEAB4</name>
<evidence type="ECO:0000313" key="2">
    <source>
        <dbReference type="Proteomes" id="UP000007435"/>
    </source>
</evidence>
<dbReference type="STRING" id="649349.Lbys_2738"/>
<dbReference type="HOGENOM" id="CLU_1852032_0_0_10"/>
<evidence type="ECO:0000313" key="1">
    <source>
        <dbReference type="EMBL" id="ADQ18400.1"/>
    </source>
</evidence>
<dbReference type="KEGG" id="lby:Lbys_2738"/>
<dbReference type="eggNOG" id="ENOG5030WPM">
    <property type="taxonomic scope" value="Bacteria"/>
</dbReference>
<keyword evidence="2" id="KW-1185">Reference proteome</keyword>
<dbReference type="RefSeq" id="WP_013409432.1">
    <property type="nucleotide sequence ID" value="NC_014655.1"/>
</dbReference>
<protein>
    <recommendedName>
        <fullName evidence="3">Lipocalin-like domain-containing protein</fullName>
    </recommendedName>
</protein>
<organism evidence="1 2">
    <name type="scientific">Leadbetterella byssophila (strain DSM 17132 / JCM 16389 / KACC 11308 / NBRC 106382 / 4M15)</name>
    <dbReference type="NCBI Taxonomy" id="649349"/>
    <lineage>
        <taxon>Bacteria</taxon>
        <taxon>Pseudomonadati</taxon>
        <taxon>Bacteroidota</taxon>
        <taxon>Cytophagia</taxon>
        <taxon>Cytophagales</taxon>
        <taxon>Leadbetterellaceae</taxon>
        <taxon>Leadbetterella</taxon>
    </lineage>
</organism>